<dbReference type="EMBL" id="QZJW01000005">
    <property type="protein sequence ID" value="RJO62042.1"/>
    <property type="molecule type" value="Genomic_DNA"/>
</dbReference>
<gene>
    <name evidence="2" type="ORF">C4544_00895</name>
</gene>
<feature type="region of interest" description="Disordered" evidence="1">
    <location>
        <begin position="31"/>
        <end position="96"/>
    </location>
</feature>
<reference evidence="2 3" key="1">
    <citation type="journal article" date="2017" name="ISME J.">
        <title>Energy and carbon metabolisms in a deep terrestrial subsurface fluid microbial community.</title>
        <authorList>
            <person name="Momper L."/>
            <person name="Jungbluth S.P."/>
            <person name="Lee M.D."/>
            <person name="Amend J.P."/>
        </authorList>
    </citation>
    <scope>NUCLEOTIDE SEQUENCE [LARGE SCALE GENOMIC DNA]</scope>
    <source>
        <strain evidence="2">SURF_29</strain>
    </source>
</reference>
<evidence type="ECO:0000256" key="1">
    <source>
        <dbReference type="SAM" id="MobiDB-lite"/>
    </source>
</evidence>
<feature type="compositionally biased region" description="Basic and acidic residues" evidence="1">
    <location>
        <begin position="33"/>
        <end position="56"/>
    </location>
</feature>
<feature type="compositionally biased region" description="Low complexity" evidence="1">
    <location>
        <begin position="79"/>
        <end position="89"/>
    </location>
</feature>
<dbReference type="AlphaFoldDB" id="A0A419DG34"/>
<accession>A0A419DG34</accession>
<proteinExistence type="predicted"/>
<organism evidence="2 3">
    <name type="scientific">candidate division WS5 bacterium</name>
    <dbReference type="NCBI Taxonomy" id="2093353"/>
    <lineage>
        <taxon>Bacteria</taxon>
        <taxon>candidate division WS5</taxon>
    </lineage>
</organism>
<evidence type="ECO:0000313" key="2">
    <source>
        <dbReference type="EMBL" id="RJO62042.1"/>
    </source>
</evidence>
<comment type="caution">
    <text evidence="2">The sequence shown here is derived from an EMBL/GenBank/DDBJ whole genome shotgun (WGS) entry which is preliminary data.</text>
</comment>
<name>A0A419DG34_9BACT</name>
<dbReference type="Proteomes" id="UP000285655">
    <property type="component" value="Unassembled WGS sequence"/>
</dbReference>
<evidence type="ECO:0000313" key="3">
    <source>
        <dbReference type="Proteomes" id="UP000285655"/>
    </source>
</evidence>
<sequence length="186" mass="19905">MKKILGNKTAIILVLALLAGFGGTFAYLSMTDSSKKEEEKKDDTKEDGKIQNEKGEGLPIQEDSPKKQEPVQEGAPTGSSTNLSSLSSSVTAQKNPSDGSIEVLFYLEGSGSFTSQEKSGDAWITVKENQSYAGRGGFLAGTISSGQESKTMRVLKIESGKYSTATKEFTIKRSEVEAALGIKTYN</sequence>
<protein>
    <submittedName>
        <fullName evidence="2">Uncharacterized protein</fullName>
    </submittedName>
</protein>